<evidence type="ECO:0000256" key="1">
    <source>
        <dbReference type="PROSITE-ProRule" id="PRU00182"/>
    </source>
</evidence>
<gene>
    <name evidence="3" type="ORF">GCM10011342_14470</name>
</gene>
<organism evidence="3 4">
    <name type="scientific">Aquisalinus flavus</name>
    <dbReference type="NCBI Taxonomy" id="1526572"/>
    <lineage>
        <taxon>Bacteria</taxon>
        <taxon>Pseudomonadati</taxon>
        <taxon>Pseudomonadota</taxon>
        <taxon>Alphaproteobacteria</taxon>
        <taxon>Parvularculales</taxon>
        <taxon>Parvularculaceae</taxon>
        <taxon>Aquisalinus</taxon>
    </lineage>
</organism>
<dbReference type="AlphaFoldDB" id="A0A8J2Y7U4"/>
<comment type="caution">
    <text evidence="3">The sequence shown here is derived from an EMBL/GenBank/DDBJ whole genome shotgun (WGS) entry which is preliminary data.</text>
</comment>
<feature type="compositionally biased region" description="Basic and acidic residues" evidence="2">
    <location>
        <begin position="130"/>
        <end position="140"/>
    </location>
</feature>
<name>A0A8J2Y7U4_9PROT</name>
<reference evidence="3" key="2">
    <citation type="submission" date="2020-09" db="EMBL/GenBank/DDBJ databases">
        <authorList>
            <person name="Sun Q."/>
            <person name="Zhou Y."/>
        </authorList>
    </citation>
    <scope>NUCLEOTIDE SEQUENCE</scope>
    <source>
        <strain evidence="3">CGMCC 1.12921</strain>
    </source>
</reference>
<dbReference type="PROSITE" id="PS50889">
    <property type="entry name" value="S4"/>
    <property type="match status" value="1"/>
</dbReference>
<accession>A0A8J2Y7U4</accession>
<sequence length="140" mass="15475">MTPAQGAEQDRGQDSQRIDKWLWCARFFKTRTLAGKAAAAGDIRVTRAGTTQRIAKASFCIQPGDTLSFSRGERLFIIEIASTAPRRGPAPEARALYDDQSPPPPPRAEKPALPFAREQGAGRPTKKDRRALDQLREDET</sequence>
<proteinExistence type="predicted"/>
<dbReference type="SUPFAM" id="SSF55174">
    <property type="entry name" value="Alpha-L RNA-binding motif"/>
    <property type="match status" value="1"/>
</dbReference>
<dbReference type="InterPro" id="IPR036986">
    <property type="entry name" value="S4_RNA-bd_sf"/>
</dbReference>
<dbReference type="Gene3D" id="3.10.290.10">
    <property type="entry name" value="RNA-binding S4 domain"/>
    <property type="match status" value="1"/>
</dbReference>
<keyword evidence="4" id="KW-1185">Reference proteome</keyword>
<protein>
    <submittedName>
        <fullName evidence="3">RNA-binding protein S4</fullName>
    </submittedName>
</protein>
<dbReference type="Proteomes" id="UP000613582">
    <property type="component" value="Unassembled WGS sequence"/>
</dbReference>
<feature type="compositionally biased region" description="Low complexity" evidence="2">
    <location>
        <begin position="84"/>
        <end position="94"/>
    </location>
</feature>
<evidence type="ECO:0000313" key="3">
    <source>
        <dbReference type="EMBL" id="GGD06736.1"/>
    </source>
</evidence>
<evidence type="ECO:0000256" key="2">
    <source>
        <dbReference type="SAM" id="MobiDB-lite"/>
    </source>
</evidence>
<keyword evidence="1" id="KW-0694">RNA-binding</keyword>
<dbReference type="GO" id="GO:0003723">
    <property type="term" value="F:RNA binding"/>
    <property type="evidence" value="ECO:0007669"/>
    <property type="project" value="UniProtKB-KW"/>
</dbReference>
<reference evidence="3" key="1">
    <citation type="journal article" date="2014" name="Int. J. Syst. Evol. Microbiol.">
        <title>Complete genome sequence of Corynebacterium casei LMG S-19264T (=DSM 44701T), isolated from a smear-ripened cheese.</title>
        <authorList>
            <consortium name="US DOE Joint Genome Institute (JGI-PGF)"/>
            <person name="Walter F."/>
            <person name="Albersmeier A."/>
            <person name="Kalinowski J."/>
            <person name="Ruckert C."/>
        </authorList>
    </citation>
    <scope>NUCLEOTIDE SEQUENCE</scope>
    <source>
        <strain evidence="3">CGMCC 1.12921</strain>
    </source>
</reference>
<evidence type="ECO:0000313" key="4">
    <source>
        <dbReference type="Proteomes" id="UP000613582"/>
    </source>
</evidence>
<dbReference type="EMBL" id="BMGH01000001">
    <property type="protein sequence ID" value="GGD06736.1"/>
    <property type="molecule type" value="Genomic_DNA"/>
</dbReference>
<feature type="region of interest" description="Disordered" evidence="2">
    <location>
        <begin position="83"/>
        <end position="140"/>
    </location>
</feature>
<dbReference type="RefSeq" id="WP_188159065.1">
    <property type="nucleotide sequence ID" value="NZ_BMGH01000001.1"/>
</dbReference>
<dbReference type="CDD" id="cd00165">
    <property type="entry name" value="S4"/>
    <property type="match status" value="1"/>
</dbReference>